<dbReference type="EMBL" id="OOFM01000004">
    <property type="protein sequence ID" value="SPL62951.1"/>
    <property type="molecule type" value="Genomic_DNA"/>
</dbReference>
<organism evidence="1 2">
    <name type="scientific">Ochrobactrum soli</name>
    <dbReference type="NCBI Taxonomy" id="2448455"/>
    <lineage>
        <taxon>Bacteria</taxon>
        <taxon>Pseudomonadati</taxon>
        <taxon>Pseudomonadota</taxon>
        <taxon>Alphaproteobacteria</taxon>
        <taxon>Hyphomicrobiales</taxon>
        <taxon>Brucellaceae</taxon>
        <taxon>Brucella/Ochrobactrum group</taxon>
        <taxon>Ochrobactrum</taxon>
    </lineage>
</organism>
<dbReference type="AlphaFoldDB" id="A0A2P9HFT1"/>
<proteinExistence type="predicted"/>
<dbReference type="Proteomes" id="UP000246073">
    <property type="component" value="Unassembled WGS sequence"/>
</dbReference>
<evidence type="ECO:0000313" key="1">
    <source>
        <dbReference type="EMBL" id="SPL62951.1"/>
    </source>
</evidence>
<accession>A0A2P9HFT1</accession>
<sequence length="47" mass="5278">MFWDCNQSVRFFAPSDEVLLDDKQLVLKALSGNFDPGNLFAMGTLPE</sequence>
<reference evidence="2" key="1">
    <citation type="submission" date="2017-12" db="EMBL/GenBank/DDBJ databases">
        <authorList>
            <person name="Diaz M."/>
        </authorList>
    </citation>
    <scope>NUCLEOTIDE SEQUENCE [LARGE SCALE GENOMIC DNA]</scope>
    <source>
        <strain evidence="2">FI11154</strain>
    </source>
</reference>
<name>A0A2P9HFT1_9HYPH</name>
<protein>
    <submittedName>
        <fullName evidence="1">Uncharacterized protein</fullName>
    </submittedName>
</protein>
<gene>
    <name evidence="1" type="ORF">OHAE_2883</name>
</gene>
<evidence type="ECO:0000313" key="2">
    <source>
        <dbReference type="Proteomes" id="UP000246073"/>
    </source>
</evidence>